<accession>A0ABU8SE53</accession>
<feature type="domain" description="WxL Interacting Protein peptidoglycan binding" evidence="2">
    <location>
        <begin position="39"/>
        <end position="160"/>
    </location>
</feature>
<organism evidence="4 5">
    <name type="scientific">Holzapfeliella saturejae</name>
    <dbReference type="NCBI Taxonomy" id="3082953"/>
    <lineage>
        <taxon>Bacteria</taxon>
        <taxon>Bacillati</taxon>
        <taxon>Bacillota</taxon>
        <taxon>Bacilli</taxon>
        <taxon>Lactobacillales</taxon>
        <taxon>Lactobacillaceae</taxon>
        <taxon>Holzapfeliella</taxon>
    </lineage>
</organism>
<keyword evidence="1" id="KW-0472">Membrane</keyword>
<keyword evidence="1" id="KW-0812">Transmembrane</keyword>
<dbReference type="Pfam" id="PF06030">
    <property type="entry name" value="WxLIP_PGBD"/>
    <property type="match status" value="1"/>
</dbReference>
<evidence type="ECO:0000259" key="2">
    <source>
        <dbReference type="Pfam" id="PF06030"/>
    </source>
</evidence>
<sequence length="349" mass="39264">MNKINKQIIIFFANLILTVMIGSQISNYISAQDNTHAPFTIKAVEPENQINNSKNKSYLDLLVTPDSEQNIEFDISNLSDKKQHFVLELSDATTSNGLSIDYGKTNNKIIGSPKMSDMISPENSHIKLAVPPLETIRVTVPFKYPSQKFDGLILGGATISMDEDYENSTSKPSGIGISSKFRYALGIQLRSDVNSYVKPNLQLIDAKQDSDNYHPIIRTTLQNNKPSYISQMNTSFTLENQNGEIIEKQESTLGQVAPISEFELLFRLSKGSLKPGIYTLSGHVNSKKTGDSWDFKKSINVDNDNFNKTNSNDVTKTNRSIPWYLIIIVLLFIIIFILLVIIFKKRKQK</sequence>
<comment type="caution">
    <text evidence="4">The sequence shown here is derived from an EMBL/GenBank/DDBJ whole genome shotgun (WGS) entry which is preliminary data.</text>
</comment>
<evidence type="ECO:0000256" key="1">
    <source>
        <dbReference type="SAM" id="Phobius"/>
    </source>
</evidence>
<dbReference type="Proteomes" id="UP001377804">
    <property type="component" value="Unassembled WGS sequence"/>
</dbReference>
<dbReference type="InterPro" id="IPR021759">
    <property type="entry name" value="WxLIP_HBD"/>
</dbReference>
<name>A0ABU8SE53_9LACO</name>
<dbReference type="InterPro" id="IPR010317">
    <property type="entry name" value="WxLIP_PGBD"/>
</dbReference>
<dbReference type="RefSeq" id="WP_339968055.1">
    <property type="nucleotide sequence ID" value="NZ_JAWMWG010000001.1"/>
</dbReference>
<gene>
    <name evidence="4" type="ORF">R4Y45_00175</name>
</gene>
<proteinExistence type="predicted"/>
<keyword evidence="1" id="KW-1133">Transmembrane helix</keyword>
<evidence type="ECO:0000313" key="5">
    <source>
        <dbReference type="Proteomes" id="UP001377804"/>
    </source>
</evidence>
<keyword evidence="5" id="KW-1185">Reference proteome</keyword>
<evidence type="ECO:0000259" key="3">
    <source>
        <dbReference type="Pfam" id="PF11797"/>
    </source>
</evidence>
<protein>
    <submittedName>
        <fullName evidence="4">DUF3324 domain-containing protein</fullName>
    </submittedName>
</protein>
<feature type="transmembrane region" description="Helical" evidence="1">
    <location>
        <begin position="321"/>
        <end position="343"/>
    </location>
</feature>
<feature type="domain" description="WxL Interacting Protein host binding" evidence="3">
    <location>
        <begin position="174"/>
        <end position="310"/>
    </location>
</feature>
<reference evidence="4 5" key="1">
    <citation type="submission" date="2023-10" db="EMBL/GenBank/DDBJ databases">
        <title>Holzapfeliella saturejae sp. nov. isolated from Satureja montana flowers.</title>
        <authorList>
            <person name="Alcantara C."/>
            <person name="Zuniga M."/>
            <person name="Landete J.M."/>
            <person name="Monedero V."/>
        </authorList>
    </citation>
    <scope>NUCLEOTIDE SEQUENCE [LARGE SCALE GENOMIC DNA]</scope>
    <source>
        <strain evidence="4 5">He02</strain>
    </source>
</reference>
<dbReference type="EMBL" id="JAWMWG010000001">
    <property type="protein sequence ID" value="MEJ6347677.1"/>
    <property type="molecule type" value="Genomic_DNA"/>
</dbReference>
<evidence type="ECO:0000313" key="4">
    <source>
        <dbReference type="EMBL" id="MEJ6347677.1"/>
    </source>
</evidence>
<dbReference type="Pfam" id="PF11797">
    <property type="entry name" value="WxLIP_HBD"/>
    <property type="match status" value="1"/>
</dbReference>